<keyword evidence="2" id="KW-1185">Reference proteome</keyword>
<keyword evidence="1" id="KW-0808">Transferase</keyword>
<dbReference type="Proteomes" id="UP001456344">
    <property type="component" value="Chromosome"/>
</dbReference>
<dbReference type="EMBL" id="CP150484">
    <property type="protein sequence ID" value="WYW15301.1"/>
    <property type="molecule type" value="Genomic_DNA"/>
</dbReference>
<keyword evidence="1" id="KW-0489">Methyltransferase</keyword>
<evidence type="ECO:0000313" key="2">
    <source>
        <dbReference type="Proteomes" id="UP001456344"/>
    </source>
</evidence>
<proteinExistence type="predicted"/>
<organism evidence="1 2">
    <name type="scientific">Amycolatopsis coloradensis</name>
    <dbReference type="NCBI Taxonomy" id="76021"/>
    <lineage>
        <taxon>Bacteria</taxon>
        <taxon>Bacillati</taxon>
        <taxon>Actinomycetota</taxon>
        <taxon>Actinomycetes</taxon>
        <taxon>Pseudonocardiales</taxon>
        <taxon>Pseudonocardiaceae</taxon>
        <taxon>Amycolatopsis</taxon>
    </lineage>
</organism>
<gene>
    <name evidence="1" type="ORF">LCL61_07010</name>
</gene>
<evidence type="ECO:0000313" key="1">
    <source>
        <dbReference type="EMBL" id="WYW15301.1"/>
    </source>
</evidence>
<protein>
    <submittedName>
        <fullName evidence="1">DNA cytosine methyltransferase</fullName>
    </submittedName>
</protein>
<name>A0ACD5B7F9_9PSEU</name>
<reference evidence="1" key="1">
    <citation type="submission" date="2023-10" db="EMBL/GenBank/DDBJ databases">
        <title>Whole genome sequencing of actinobacterial strain Amycolatopsis sp. (BCA-696) identifies the underlying plant growth-promoting genes.</title>
        <authorList>
            <person name="Gandham P."/>
            <person name="Vadla N."/>
            <person name="Saji A."/>
            <person name="Srinivas V."/>
            <person name="Ruperao P."/>
            <person name="Selvanayagam S."/>
            <person name="Saxena R.K."/>
            <person name="Rathore A."/>
            <person name="Gopalakrishnan S."/>
            <person name="Thakur V."/>
        </authorList>
    </citation>
    <scope>NUCLEOTIDE SEQUENCE</scope>
    <source>
        <strain evidence="1">BCA-696</strain>
    </source>
</reference>
<accession>A0ACD5B7F9</accession>
<sequence length="240" mass="26220">MNPLSTLFGRRPRLLDLFCCAGGASLGYHRAGFDVVGVDKDPQPNYPFTFHQGDAIKYAYAHGHEFDVVAGSPPCQDACALTAGNRKRPGWTDTHTNLIPATREVFAAIRARNPHIVTVIENVQGSQLRRDLTLCGLTFGLKVFRHRYFEIDGTTITPPAHTSHRGHRVSGWRHGKRYDGDMVAVYGDGGGKGTVTDWQNAMDIHHTDVRRELAEAIPPAYTAFIGTAITAQLTTAPAAA</sequence>